<dbReference type="Gene3D" id="2.40.50.140">
    <property type="entry name" value="Nucleic acid-binding proteins"/>
    <property type="match status" value="1"/>
</dbReference>
<protein>
    <submittedName>
        <fullName evidence="1">Uncharacterized protein</fullName>
    </submittedName>
</protein>
<sequence length="116" mass="12559">MTKINLMALLLFVGGLAGGPAQAQGQLQAPSTHSTWLVMAQAPCSRERGHVKWFDAGRGYGIITPHRCPSEPCHEVQVHHSDLRSSAGLTEGQEVCYSLGERSGLPYAYDVVVIAW</sequence>
<dbReference type="AlphaFoldDB" id="A0A0K0XTH8"/>
<keyword evidence="2" id="KW-1185">Reference proteome</keyword>
<dbReference type="PROSITE" id="PS51857">
    <property type="entry name" value="CSD_2"/>
    <property type="match status" value="1"/>
</dbReference>
<gene>
    <name evidence="1" type="ORF">WM2015_545</name>
</gene>
<name>A0A0K0XTH8_9GAMM</name>
<reference evidence="1 2" key="1">
    <citation type="submission" date="2015-07" db="EMBL/GenBank/DDBJ databases">
        <authorList>
            <person name="Noorani M."/>
        </authorList>
    </citation>
    <scope>NUCLEOTIDE SEQUENCE [LARGE SCALE GENOMIC DNA]</scope>
    <source>
        <strain evidence="1 2">KCTC 42284</strain>
    </source>
</reference>
<dbReference type="Pfam" id="PF00313">
    <property type="entry name" value="CSD"/>
    <property type="match status" value="1"/>
</dbReference>
<dbReference type="GO" id="GO:0005829">
    <property type="term" value="C:cytosol"/>
    <property type="evidence" value="ECO:0007669"/>
    <property type="project" value="UniProtKB-ARBA"/>
</dbReference>
<dbReference type="KEGG" id="wma:WM2015_545"/>
<dbReference type="GO" id="GO:0003676">
    <property type="term" value="F:nucleic acid binding"/>
    <property type="evidence" value="ECO:0007669"/>
    <property type="project" value="InterPro"/>
</dbReference>
<dbReference type="InterPro" id="IPR012340">
    <property type="entry name" value="NA-bd_OB-fold"/>
</dbReference>
<proteinExistence type="predicted"/>
<organism evidence="1 2">
    <name type="scientific">Wenzhouxiangella marina</name>
    <dbReference type="NCBI Taxonomy" id="1579979"/>
    <lineage>
        <taxon>Bacteria</taxon>
        <taxon>Pseudomonadati</taxon>
        <taxon>Pseudomonadota</taxon>
        <taxon>Gammaproteobacteria</taxon>
        <taxon>Chromatiales</taxon>
        <taxon>Wenzhouxiangellaceae</taxon>
        <taxon>Wenzhouxiangella</taxon>
    </lineage>
</organism>
<dbReference type="SMART" id="SM00357">
    <property type="entry name" value="CSP"/>
    <property type="match status" value="1"/>
</dbReference>
<dbReference type="EMBL" id="CP012154">
    <property type="protein sequence ID" value="AKS40927.1"/>
    <property type="molecule type" value="Genomic_DNA"/>
</dbReference>
<dbReference type="InterPro" id="IPR002059">
    <property type="entry name" value="CSP_DNA-bd"/>
</dbReference>
<evidence type="ECO:0000313" key="2">
    <source>
        <dbReference type="Proteomes" id="UP000066624"/>
    </source>
</evidence>
<dbReference type="InterPro" id="IPR011129">
    <property type="entry name" value="CSD"/>
</dbReference>
<dbReference type="Proteomes" id="UP000066624">
    <property type="component" value="Chromosome"/>
</dbReference>
<dbReference type="STRING" id="1579979.WM2015_545"/>
<dbReference type="RefSeq" id="WP_049724601.1">
    <property type="nucleotide sequence ID" value="NZ_CP012154.1"/>
</dbReference>
<evidence type="ECO:0000313" key="1">
    <source>
        <dbReference type="EMBL" id="AKS40927.1"/>
    </source>
</evidence>
<dbReference type="SUPFAM" id="SSF50249">
    <property type="entry name" value="Nucleic acid-binding proteins"/>
    <property type="match status" value="1"/>
</dbReference>
<dbReference type="CDD" id="cd04458">
    <property type="entry name" value="CSP_CDS"/>
    <property type="match status" value="1"/>
</dbReference>
<accession>A0A0K0XTH8</accession>